<dbReference type="EMBL" id="JASPKY010000034">
    <property type="protein sequence ID" value="KAK9747058.1"/>
    <property type="molecule type" value="Genomic_DNA"/>
</dbReference>
<reference evidence="1 2" key="1">
    <citation type="journal article" date="2024" name="BMC Genomics">
        <title>De novo assembly and annotation of Popillia japonica's genome with initial clues to its potential as an invasive pest.</title>
        <authorList>
            <person name="Cucini C."/>
            <person name="Boschi S."/>
            <person name="Funari R."/>
            <person name="Cardaioli E."/>
            <person name="Iannotti N."/>
            <person name="Marturano G."/>
            <person name="Paoli F."/>
            <person name="Bruttini M."/>
            <person name="Carapelli A."/>
            <person name="Frati F."/>
            <person name="Nardi F."/>
        </authorList>
    </citation>
    <scope>NUCLEOTIDE SEQUENCE [LARGE SCALE GENOMIC DNA]</scope>
    <source>
        <strain evidence="1">DMR45628</strain>
    </source>
</reference>
<dbReference type="AlphaFoldDB" id="A0AAW1MM85"/>
<organism evidence="1 2">
    <name type="scientific">Popillia japonica</name>
    <name type="common">Japanese beetle</name>
    <dbReference type="NCBI Taxonomy" id="7064"/>
    <lineage>
        <taxon>Eukaryota</taxon>
        <taxon>Metazoa</taxon>
        <taxon>Ecdysozoa</taxon>
        <taxon>Arthropoda</taxon>
        <taxon>Hexapoda</taxon>
        <taxon>Insecta</taxon>
        <taxon>Pterygota</taxon>
        <taxon>Neoptera</taxon>
        <taxon>Endopterygota</taxon>
        <taxon>Coleoptera</taxon>
        <taxon>Polyphaga</taxon>
        <taxon>Scarabaeiformia</taxon>
        <taxon>Scarabaeidae</taxon>
        <taxon>Rutelinae</taxon>
        <taxon>Popillia</taxon>
    </lineage>
</organism>
<proteinExistence type="predicted"/>
<evidence type="ECO:0000313" key="1">
    <source>
        <dbReference type="EMBL" id="KAK9747058.1"/>
    </source>
</evidence>
<comment type="caution">
    <text evidence="1">The sequence shown here is derived from an EMBL/GenBank/DDBJ whole genome shotgun (WGS) entry which is preliminary data.</text>
</comment>
<evidence type="ECO:0000313" key="2">
    <source>
        <dbReference type="Proteomes" id="UP001458880"/>
    </source>
</evidence>
<gene>
    <name evidence="1" type="ORF">QE152_g5598</name>
</gene>
<protein>
    <submittedName>
        <fullName evidence="1">Uncharacterized protein</fullName>
    </submittedName>
</protein>
<dbReference type="Proteomes" id="UP001458880">
    <property type="component" value="Unassembled WGS sequence"/>
</dbReference>
<accession>A0AAW1MM85</accession>
<keyword evidence="2" id="KW-1185">Reference proteome</keyword>
<name>A0AAW1MM85_POPJA</name>
<sequence length="122" mass="13769">MNNKEDSDCDDDIPLLCFDKSKQVVNINPTEEIKKLLNILDPMLFETKFSLIHQHYAVSMLTLERGPASTRNIPDLANSTVANVIITSDIFRLASTTIVTPERVARHYRRELFIPSASPALL</sequence>